<dbReference type="InterPro" id="IPR006015">
    <property type="entry name" value="Universal_stress_UspA"/>
</dbReference>
<evidence type="ECO:0000259" key="2">
    <source>
        <dbReference type="Pfam" id="PF00582"/>
    </source>
</evidence>
<dbReference type="PANTHER" id="PTHR46268:SF6">
    <property type="entry name" value="UNIVERSAL STRESS PROTEIN UP12"/>
    <property type="match status" value="1"/>
</dbReference>
<feature type="domain" description="UspA" evidence="2">
    <location>
        <begin position="1"/>
        <end position="150"/>
    </location>
</feature>
<protein>
    <submittedName>
        <fullName evidence="3">UspA domain-containing protein</fullName>
    </submittedName>
</protein>
<dbReference type="PRINTS" id="PR01438">
    <property type="entry name" value="UNVRSLSTRESS"/>
</dbReference>
<evidence type="ECO:0000256" key="1">
    <source>
        <dbReference type="ARBA" id="ARBA00008791"/>
    </source>
</evidence>
<proteinExistence type="inferred from homology"/>
<dbReference type="KEGG" id="mel:Metbo_1764"/>
<evidence type="ECO:0000313" key="4">
    <source>
        <dbReference type="Proteomes" id="UP000007490"/>
    </source>
</evidence>
<dbReference type="InterPro" id="IPR006016">
    <property type="entry name" value="UspA"/>
</dbReference>
<dbReference type="GeneID" id="10278221"/>
<dbReference type="OrthoDB" id="105697at2157"/>
<dbReference type="SUPFAM" id="SSF52402">
    <property type="entry name" value="Adenine nucleotide alpha hydrolases-like"/>
    <property type="match status" value="1"/>
</dbReference>
<dbReference type="STRING" id="877455.Metbo_1764"/>
<dbReference type="InterPro" id="IPR014729">
    <property type="entry name" value="Rossmann-like_a/b/a_fold"/>
</dbReference>
<comment type="similarity">
    <text evidence="1">Belongs to the universal stress protein A family.</text>
</comment>
<sequence>MYSKILITTDGSENAEKAANHALWIANESDAEILVLNVFELYSPTLVVPFSTIPGSNQDMYEPLKKEAENISAKFIEKLRSSENFNEETDITMVVRDGKPYQEILKTVEEMDVDLIVMGASGRHGFDRIALGSVTERVVRSAKVPVMVVP</sequence>
<dbReference type="Pfam" id="PF00582">
    <property type="entry name" value="Usp"/>
    <property type="match status" value="1"/>
</dbReference>
<dbReference type="eggNOG" id="arCOG02053">
    <property type="taxonomic scope" value="Archaea"/>
</dbReference>
<name>F0TA37_METLA</name>
<keyword evidence="4" id="KW-1185">Reference proteome</keyword>
<dbReference type="CDD" id="cd00293">
    <property type="entry name" value="USP-like"/>
    <property type="match status" value="1"/>
</dbReference>
<dbReference type="AlphaFoldDB" id="F0TA37"/>
<dbReference type="EMBL" id="CP002551">
    <property type="protein sequence ID" value="ADZ09987.1"/>
    <property type="molecule type" value="Genomic_DNA"/>
</dbReference>
<dbReference type="Gene3D" id="3.40.50.620">
    <property type="entry name" value="HUPs"/>
    <property type="match status" value="1"/>
</dbReference>
<dbReference type="PANTHER" id="PTHR46268">
    <property type="entry name" value="STRESS RESPONSE PROTEIN NHAX"/>
    <property type="match status" value="1"/>
</dbReference>
<dbReference type="PIRSF" id="PIRSF006276">
    <property type="entry name" value="UspA"/>
    <property type="match status" value="1"/>
</dbReference>
<accession>F0TA37</accession>
<dbReference type="Proteomes" id="UP000007490">
    <property type="component" value="Chromosome"/>
</dbReference>
<dbReference type="HOGENOM" id="CLU_049301_11_0_2"/>
<gene>
    <name evidence="3" type="ordered locus">Metbo_1764</name>
</gene>
<organism evidence="3 4">
    <name type="scientific">Methanobacterium lacus (strain AL-21)</name>
    <dbReference type="NCBI Taxonomy" id="877455"/>
    <lineage>
        <taxon>Archaea</taxon>
        <taxon>Methanobacteriati</taxon>
        <taxon>Methanobacteriota</taxon>
        <taxon>Methanomada group</taxon>
        <taxon>Methanobacteria</taxon>
        <taxon>Methanobacteriales</taxon>
        <taxon>Methanobacteriaceae</taxon>
        <taxon>Methanobacterium</taxon>
    </lineage>
</organism>
<evidence type="ECO:0000313" key="3">
    <source>
        <dbReference type="EMBL" id="ADZ09987.1"/>
    </source>
</evidence>
<reference evidence="4" key="1">
    <citation type="submission" date="2011-02" db="EMBL/GenBank/DDBJ databases">
        <title>Complete sequence of Methanobacterium sp. AL-21.</title>
        <authorList>
            <consortium name="US DOE Joint Genome Institute"/>
            <person name="Lucas S."/>
            <person name="Copeland A."/>
            <person name="Lapidus A."/>
            <person name="Cheng J.-F."/>
            <person name="Goodwin L."/>
            <person name="Pitluck S."/>
            <person name="Chertkov O."/>
            <person name="Detter J.C."/>
            <person name="Han C."/>
            <person name="Tapia R."/>
            <person name="Land M."/>
            <person name="Hauser L."/>
            <person name="Kyrpides N."/>
            <person name="Ivanova N."/>
            <person name="Mikhailova N."/>
            <person name="Pagani I."/>
            <person name="Cadillo-Quiroz H."/>
            <person name="Imachi H."/>
            <person name="Zinder S."/>
            <person name="Liu W."/>
            <person name="Woyke T."/>
        </authorList>
    </citation>
    <scope>NUCLEOTIDE SEQUENCE [LARGE SCALE GENOMIC DNA]</scope>
    <source>
        <strain evidence="4">AL-21</strain>
    </source>
</reference>
<reference evidence="3 4" key="2">
    <citation type="journal article" date="2014" name="Int. J. Syst. Evol. Microbiol.">
        <title>Methanobacterium paludis sp. nov. and a novel strain of Methanobacterium lacus isolated from northern peatlands.</title>
        <authorList>
            <person name="Cadillo-Quiroz H."/>
            <person name="Brauer S.L."/>
            <person name="Goodson N."/>
            <person name="Yavitt J.B."/>
            <person name="Zinder S.H."/>
        </authorList>
    </citation>
    <scope>NUCLEOTIDE SEQUENCE [LARGE SCALE GENOMIC DNA]</scope>
    <source>
        <strain evidence="3 4">AL-21</strain>
    </source>
</reference>
<dbReference type="RefSeq" id="WP_013645338.1">
    <property type="nucleotide sequence ID" value="NC_015216.1"/>
</dbReference>